<keyword evidence="8" id="KW-1185">Reference proteome</keyword>
<protein>
    <submittedName>
        <fullName evidence="7">Acriflavine sensitivity control acr-2</fullName>
    </submittedName>
</protein>
<dbReference type="PANTHER" id="PTHR45626:SF52">
    <property type="entry name" value="SINGLE-STRANDED DNA-DEPENDENT ATPASE (EUROFUNG)"/>
    <property type="match status" value="1"/>
</dbReference>
<keyword evidence="1" id="KW-0547">Nucleotide-binding</keyword>
<evidence type="ECO:0000256" key="5">
    <source>
        <dbReference type="SAM" id="MobiDB-lite"/>
    </source>
</evidence>
<dbReference type="Pfam" id="PF00271">
    <property type="entry name" value="Helicase_C"/>
    <property type="match status" value="1"/>
</dbReference>
<dbReference type="PANTHER" id="PTHR45626">
    <property type="entry name" value="TRANSCRIPTION TERMINATION FACTOR 2-RELATED"/>
    <property type="match status" value="1"/>
</dbReference>
<evidence type="ECO:0000259" key="6">
    <source>
        <dbReference type="SMART" id="SM00490"/>
    </source>
</evidence>
<evidence type="ECO:0000313" key="7">
    <source>
        <dbReference type="EMBL" id="KAF4502767.1"/>
    </source>
</evidence>
<feature type="domain" description="Helicase C-terminal" evidence="6">
    <location>
        <begin position="308"/>
        <end position="391"/>
    </location>
</feature>
<comment type="caution">
    <text evidence="7">The sequence shown here is derived from an EMBL/GenBank/DDBJ whole genome shotgun (WGS) entry which is preliminary data.</text>
</comment>
<dbReference type="InterPro" id="IPR049730">
    <property type="entry name" value="SNF2/RAD54-like_C"/>
</dbReference>
<sequence length="874" mass="99300">MSNLRDLLNPVADDKHHMSHSSNGLGVEHDQDHYMGDMNSVQELGNIGSIDETSQAFWWALNGDVTEADSYVQSSLTTTQVDPLFPEHSIPAHHYTQDNVLDVDPQLGMIDLGMDFDMNGFQMTSHPDEDGNVPFDMVTTLRYWLTWIETPFDNSFDDPELVRDRLVMLLESLCLRRTREVLNLPKTRQFVRHLEFSPQERDQYDKTKAVILRNMQHRMGEVTKSSQFGMFQMWLQLRIVCNHGTYQKLFSWHRRSLLEEREAIVGTAGQYGEISCVGLRDDDESYFSEQGISTKIRALVEDVQKDLWITKRHLEQAKIPYLQLDGNSPLPQRQATLLKFEKEDETPVLIMTTGTGAFGLNLTCANRIFIAELQWNPSVESQAISGAIRLGQQSEVRVTRYIINNTVEVDIRQQQGGLSCSGLGIRHRFNKGVAARGKWAGKTIDRVYEENEWKVSSADRDASASSSSSSAADTNPETTESHHHDNDDQQDGDIEYITSDNEIYDLVLANSQSPADREVFMTLFLKGVPDNMPSWKRNLFMTFSRCISTEMVAIDGLHNDWRHLLLPLAQQDELVMDAVLTVSAFHFHMNKLDNNFKKNQKQYSPFGINTYDSYVPDPYQLLGRTFQGLRQRQELVSNDQTTQHSVLISLLLLMASVLVTGGSDFPVLLRMLESALDAIGGKQGLGSGILAGFIMRELLKIRVYAAPHLGEETGLQTISSQARTDQLFGCLNHCLQLYPEHAPLFSQVSSLVYQARDIYLQQVLSDHTSHFFDLDPIPTNPESVARVQRFIEALEQFPETSPVAHMLIWTTFVAASDAQLEEHKIYFENVLRRHHARSGFGNLLKGIEALKRMWSRKPGERWTTLLPQTKVLVA</sequence>
<proteinExistence type="predicted"/>
<dbReference type="CDD" id="cd18793">
    <property type="entry name" value="SF2_C_SNF"/>
    <property type="match status" value="1"/>
</dbReference>
<dbReference type="InterPro" id="IPR027417">
    <property type="entry name" value="P-loop_NTPase"/>
</dbReference>
<dbReference type="Pfam" id="PF11951">
    <property type="entry name" value="Fungal_trans_2"/>
    <property type="match status" value="1"/>
</dbReference>
<dbReference type="InterPro" id="IPR050628">
    <property type="entry name" value="SNF2_RAD54_helicase_TF"/>
</dbReference>
<dbReference type="AlphaFoldDB" id="A0A9P5BIL5"/>
<dbReference type="EMBL" id="LUFC02000056">
    <property type="protein sequence ID" value="KAF4502767.1"/>
    <property type="molecule type" value="Genomic_DNA"/>
</dbReference>
<feature type="region of interest" description="Disordered" evidence="5">
    <location>
        <begin position="458"/>
        <end position="493"/>
    </location>
</feature>
<dbReference type="OrthoDB" id="5386330at2759"/>
<dbReference type="GO" id="GO:0016787">
    <property type="term" value="F:hydrolase activity"/>
    <property type="evidence" value="ECO:0007669"/>
    <property type="project" value="UniProtKB-KW"/>
</dbReference>
<dbReference type="GO" id="GO:0008094">
    <property type="term" value="F:ATP-dependent activity, acting on DNA"/>
    <property type="evidence" value="ECO:0007669"/>
    <property type="project" value="TreeGrafter"/>
</dbReference>
<organism evidence="7 8">
    <name type="scientific">Fusarium agapanthi</name>
    <dbReference type="NCBI Taxonomy" id="1803897"/>
    <lineage>
        <taxon>Eukaryota</taxon>
        <taxon>Fungi</taxon>
        <taxon>Dikarya</taxon>
        <taxon>Ascomycota</taxon>
        <taxon>Pezizomycotina</taxon>
        <taxon>Sordariomycetes</taxon>
        <taxon>Hypocreomycetidae</taxon>
        <taxon>Hypocreales</taxon>
        <taxon>Nectriaceae</taxon>
        <taxon>Fusarium</taxon>
        <taxon>Fusarium fujikuroi species complex</taxon>
    </lineage>
</organism>
<accession>A0A9P5BIL5</accession>
<dbReference type="Proteomes" id="UP000737391">
    <property type="component" value="Unassembled WGS sequence"/>
</dbReference>
<dbReference type="InterPro" id="IPR021858">
    <property type="entry name" value="Fun_TF"/>
</dbReference>
<name>A0A9P5BIL5_9HYPO</name>
<dbReference type="SUPFAM" id="SSF52540">
    <property type="entry name" value="P-loop containing nucleoside triphosphate hydrolases"/>
    <property type="match status" value="1"/>
</dbReference>
<evidence type="ECO:0000313" key="8">
    <source>
        <dbReference type="Proteomes" id="UP000737391"/>
    </source>
</evidence>
<keyword evidence="4" id="KW-0539">Nucleus</keyword>
<gene>
    <name evidence="7" type="ORF">FAGAP_992</name>
</gene>
<evidence type="ECO:0000256" key="1">
    <source>
        <dbReference type="ARBA" id="ARBA00022741"/>
    </source>
</evidence>
<feature type="region of interest" description="Disordered" evidence="5">
    <location>
        <begin position="1"/>
        <end position="25"/>
    </location>
</feature>
<evidence type="ECO:0000256" key="2">
    <source>
        <dbReference type="ARBA" id="ARBA00022801"/>
    </source>
</evidence>
<feature type="compositionally biased region" description="Low complexity" evidence="5">
    <location>
        <begin position="463"/>
        <end position="473"/>
    </location>
</feature>
<keyword evidence="2" id="KW-0378">Hydrolase</keyword>
<evidence type="ECO:0000256" key="3">
    <source>
        <dbReference type="ARBA" id="ARBA00022840"/>
    </source>
</evidence>
<dbReference type="Gene3D" id="3.40.50.300">
    <property type="entry name" value="P-loop containing nucleotide triphosphate hydrolases"/>
    <property type="match status" value="1"/>
</dbReference>
<dbReference type="GO" id="GO:0005524">
    <property type="term" value="F:ATP binding"/>
    <property type="evidence" value="ECO:0007669"/>
    <property type="project" value="UniProtKB-KW"/>
</dbReference>
<dbReference type="SMART" id="SM00490">
    <property type="entry name" value="HELICc"/>
    <property type="match status" value="1"/>
</dbReference>
<dbReference type="InterPro" id="IPR001650">
    <property type="entry name" value="Helicase_C-like"/>
</dbReference>
<dbReference type="GO" id="GO:0005634">
    <property type="term" value="C:nucleus"/>
    <property type="evidence" value="ECO:0007669"/>
    <property type="project" value="TreeGrafter"/>
</dbReference>
<keyword evidence="3" id="KW-0067">ATP-binding</keyword>
<evidence type="ECO:0000256" key="4">
    <source>
        <dbReference type="ARBA" id="ARBA00023242"/>
    </source>
</evidence>
<dbReference type="GO" id="GO:0006281">
    <property type="term" value="P:DNA repair"/>
    <property type="evidence" value="ECO:0007669"/>
    <property type="project" value="TreeGrafter"/>
</dbReference>
<reference evidence="7" key="1">
    <citation type="submission" date="2020-01" db="EMBL/GenBank/DDBJ databases">
        <title>Identification and distribution of gene clusters putatively required for synthesis of sphingolipid metabolism inhibitors in phylogenetically diverse species of the filamentous fungus Fusarium.</title>
        <authorList>
            <person name="Kim H.-S."/>
            <person name="Busman M."/>
            <person name="Brown D.W."/>
            <person name="Divon H."/>
            <person name="Uhlig S."/>
            <person name="Proctor R.H."/>
        </authorList>
    </citation>
    <scope>NUCLEOTIDE SEQUENCE</scope>
    <source>
        <strain evidence="7">NRRL 31653</strain>
    </source>
</reference>